<keyword evidence="3" id="KW-1185">Reference proteome</keyword>
<accession>A0AA39W0M9</accession>
<dbReference type="AlphaFoldDB" id="A0AA39W0M9"/>
<gene>
    <name evidence="2" type="ORF">LWI29_002007</name>
</gene>
<name>A0AA39W0M9_ACESA</name>
<organism evidence="2 3">
    <name type="scientific">Acer saccharum</name>
    <name type="common">Sugar maple</name>
    <dbReference type="NCBI Taxonomy" id="4024"/>
    <lineage>
        <taxon>Eukaryota</taxon>
        <taxon>Viridiplantae</taxon>
        <taxon>Streptophyta</taxon>
        <taxon>Embryophyta</taxon>
        <taxon>Tracheophyta</taxon>
        <taxon>Spermatophyta</taxon>
        <taxon>Magnoliopsida</taxon>
        <taxon>eudicotyledons</taxon>
        <taxon>Gunneridae</taxon>
        <taxon>Pentapetalae</taxon>
        <taxon>rosids</taxon>
        <taxon>malvids</taxon>
        <taxon>Sapindales</taxon>
        <taxon>Sapindaceae</taxon>
        <taxon>Hippocastanoideae</taxon>
        <taxon>Acereae</taxon>
        <taxon>Acer</taxon>
    </lineage>
</organism>
<evidence type="ECO:0000313" key="2">
    <source>
        <dbReference type="EMBL" id="KAK0599065.1"/>
    </source>
</evidence>
<proteinExistence type="predicted"/>
<comment type="caution">
    <text evidence="2">The sequence shown here is derived from an EMBL/GenBank/DDBJ whole genome shotgun (WGS) entry which is preliminary data.</text>
</comment>
<feature type="region of interest" description="Disordered" evidence="1">
    <location>
        <begin position="1"/>
        <end position="35"/>
    </location>
</feature>
<dbReference type="Proteomes" id="UP001168877">
    <property type="component" value="Unassembled WGS sequence"/>
</dbReference>
<dbReference type="EMBL" id="JAUESC010000003">
    <property type="protein sequence ID" value="KAK0599065.1"/>
    <property type="molecule type" value="Genomic_DNA"/>
</dbReference>
<evidence type="ECO:0000313" key="3">
    <source>
        <dbReference type="Proteomes" id="UP001168877"/>
    </source>
</evidence>
<protein>
    <submittedName>
        <fullName evidence="2">Uncharacterized protein</fullName>
    </submittedName>
</protein>
<sequence>MVATATHRRLGCRRTRTPPNQWRFDGTNKQFGASAPRQTDYDYLSSRVLDSMEGSLLRHGTKGHIHSTIVISWIL</sequence>
<evidence type="ECO:0000256" key="1">
    <source>
        <dbReference type="SAM" id="MobiDB-lite"/>
    </source>
</evidence>
<feature type="compositionally biased region" description="Basic residues" evidence="1">
    <location>
        <begin position="1"/>
        <end position="16"/>
    </location>
</feature>
<reference evidence="2" key="2">
    <citation type="submission" date="2023-06" db="EMBL/GenBank/DDBJ databases">
        <authorList>
            <person name="Swenson N.G."/>
            <person name="Wegrzyn J.L."/>
            <person name="Mcevoy S.L."/>
        </authorList>
    </citation>
    <scope>NUCLEOTIDE SEQUENCE</scope>
    <source>
        <strain evidence="2">NS2018</strain>
        <tissue evidence="2">Leaf</tissue>
    </source>
</reference>
<reference evidence="2" key="1">
    <citation type="journal article" date="2022" name="Plant J.">
        <title>Strategies of tolerance reflected in two North American maple genomes.</title>
        <authorList>
            <person name="McEvoy S.L."/>
            <person name="Sezen U.U."/>
            <person name="Trouern-Trend A."/>
            <person name="McMahon S.M."/>
            <person name="Schaberg P.G."/>
            <person name="Yang J."/>
            <person name="Wegrzyn J.L."/>
            <person name="Swenson N.G."/>
        </authorList>
    </citation>
    <scope>NUCLEOTIDE SEQUENCE</scope>
    <source>
        <strain evidence="2">NS2018</strain>
    </source>
</reference>